<dbReference type="PANTHER" id="PTHR30093:SF44">
    <property type="entry name" value="TYPE II SECRETION SYSTEM CORE PROTEIN G"/>
    <property type="match status" value="1"/>
</dbReference>
<gene>
    <name evidence="7" type="ordered locus">Halha_1788</name>
</gene>
<dbReference type="OrthoDB" id="2112783at2"/>
<proteinExistence type="predicted"/>
<protein>
    <submittedName>
        <fullName evidence="7">Prepilin-type N-terminal cleavage/methylation domain-containing protein</fullName>
    </submittedName>
</protein>
<dbReference type="EMBL" id="CP003359">
    <property type="protein sequence ID" value="AGB41724.1"/>
    <property type="molecule type" value="Genomic_DNA"/>
</dbReference>
<reference evidence="8" key="1">
    <citation type="submission" date="2012-02" db="EMBL/GenBank/DDBJ databases">
        <title>The complete genome of Halobacteroides halobius DSM 5150.</title>
        <authorList>
            <person name="Lucas S."/>
            <person name="Copeland A."/>
            <person name="Lapidus A."/>
            <person name="Glavina del Rio T."/>
            <person name="Dalin E."/>
            <person name="Tice H."/>
            <person name="Bruce D."/>
            <person name="Goodwin L."/>
            <person name="Pitluck S."/>
            <person name="Peters L."/>
            <person name="Mikhailova N."/>
            <person name="Gu W."/>
            <person name="Kyrpides N."/>
            <person name="Mavromatis K."/>
            <person name="Ivanova N."/>
            <person name="Brettin T."/>
            <person name="Detter J.C."/>
            <person name="Han C."/>
            <person name="Larimer F."/>
            <person name="Land M."/>
            <person name="Hauser L."/>
            <person name="Markowitz V."/>
            <person name="Cheng J.-F."/>
            <person name="Hugenholtz P."/>
            <person name="Woyke T."/>
            <person name="Wu D."/>
            <person name="Tindall B."/>
            <person name="Pomrenke H."/>
            <person name="Brambilla E."/>
            <person name="Klenk H.-P."/>
            <person name="Eisen J.A."/>
        </authorList>
    </citation>
    <scope>NUCLEOTIDE SEQUENCE [LARGE SCALE GENOMIC DNA]</scope>
    <source>
        <strain evidence="8">ATCC 35273 / DSM 5150 / MD-1</strain>
    </source>
</reference>
<dbReference type="KEGG" id="hhl:Halha_1788"/>
<organism evidence="7 8">
    <name type="scientific">Halobacteroides halobius (strain ATCC 35273 / DSM 5150 / MD-1)</name>
    <dbReference type="NCBI Taxonomy" id="748449"/>
    <lineage>
        <taxon>Bacteria</taxon>
        <taxon>Bacillati</taxon>
        <taxon>Bacillota</taxon>
        <taxon>Clostridia</taxon>
        <taxon>Halanaerobiales</taxon>
        <taxon>Halobacteroidaceae</taxon>
        <taxon>Halobacteroides</taxon>
    </lineage>
</organism>
<accession>L0KBH0</accession>
<dbReference type="PRINTS" id="PR00813">
    <property type="entry name" value="BCTERIALGSPG"/>
</dbReference>
<dbReference type="Proteomes" id="UP000010880">
    <property type="component" value="Chromosome"/>
</dbReference>
<evidence type="ECO:0000256" key="6">
    <source>
        <dbReference type="SAM" id="Phobius"/>
    </source>
</evidence>
<sequence length="143" mass="15403">MFKKTRRESGFTLIELMVVIAVIGILAGIAIPKLSGVLGKARDTQIKAAASTIRSGMEMYYVSHGKYPSTTDVADYAALDDTLTTVSLPDIKPDIKSDSFTYTVDNDGNSKGYLIEIESGNTDTTFYIGEKGFGTKESAATKL</sequence>
<evidence type="ECO:0000256" key="4">
    <source>
        <dbReference type="ARBA" id="ARBA00022989"/>
    </source>
</evidence>
<dbReference type="GO" id="GO:0015627">
    <property type="term" value="C:type II protein secretion system complex"/>
    <property type="evidence" value="ECO:0007669"/>
    <property type="project" value="InterPro"/>
</dbReference>
<keyword evidence="8" id="KW-1185">Reference proteome</keyword>
<dbReference type="PANTHER" id="PTHR30093">
    <property type="entry name" value="GENERAL SECRETION PATHWAY PROTEIN G"/>
    <property type="match status" value="1"/>
</dbReference>
<dbReference type="STRING" id="748449.Halha_1788"/>
<name>L0KBH0_HALHC</name>
<dbReference type="PROSITE" id="PS00409">
    <property type="entry name" value="PROKAR_NTER_METHYL"/>
    <property type="match status" value="1"/>
</dbReference>
<dbReference type="GO" id="GO:0016020">
    <property type="term" value="C:membrane"/>
    <property type="evidence" value="ECO:0007669"/>
    <property type="project" value="UniProtKB-SubCell"/>
</dbReference>
<dbReference type="InterPro" id="IPR012902">
    <property type="entry name" value="N_methyl_site"/>
</dbReference>
<dbReference type="SUPFAM" id="SSF54523">
    <property type="entry name" value="Pili subunits"/>
    <property type="match status" value="1"/>
</dbReference>
<dbReference type="Pfam" id="PF07963">
    <property type="entry name" value="N_methyl"/>
    <property type="match status" value="1"/>
</dbReference>
<dbReference type="GO" id="GO:0015628">
    <property type="term" value="P:protein secretion by the type II secretion system"/>
    <property type="evidence" value="ECO:0007669"/>
    <property type="project" value="InterPro"/>
</dbReference>
<dbReference type="eggNOG" id="COG4968">
    <property type="taxonomic scope" value="Bacteria"/>
</dbReference>
<dbReference type="InterPro" id="IPR000983">
    <property type="entry name" value="Bac_GSPG_pilin"/>
</dbReference>
<evidence type="ECO:0000313" key="8">
    <source>
        <dbReference type="Proteomes" id="UP000010880"/>
    </source>
</evidence>
<feature type="transmembrane region" description="Helical" evidence="6">
    <location>
        <begin position="12"/>
        <end position="31"/>
    </location>
</feature>
<dbReference type="InterPro" id="IPR045584">
    <property type="entry name" value="Pilin-like"/>
</dbReference>
<dbReference type="AlphaFoldDB" id="L0KBH0"/>
<dbReference type="RefSeq" id="WP_015327440.1">
    <property type="nucleotide sequence ID" value="NC_019978.1"/>
</dbReference>
<dbReference type="HOGENOM" id="CLU_091705_7_1_9"/>
<evidence type="ECO:0000256" key="5">
    <source>
        <dbReference type="ARBA" id="ARBA00023136"/>
    </source>
</evidence>
<comment type="subcellular location">
    <subcellularLocation>
        <location evidence="1">Membrane</location>
        <topology evidence="1">Single-pass membrane protein</topology>
    </subcellularLocation>
</comment>
<evidence type="ECO:0000256" key="1">
    <source>
        <dbReference type="ARBA" id="ARBA00004167"/>
    </source>
</evidence>
<evidence type="ECO:0000256" key="2">
    <source>
        <dbReference type="ARBA" id="ARBA00022481"/>
    </source>
</evidence>
<keyword evidence="2" id="KW-0488">Methylation</keyword>
<keyword evidence="5 6" id="KW-0472">Membrane</keyword>
<keyword evidence="4 6" id="KW-1133">Transmembrane helix</keyword>
<keyword evidence="3 6" id="KW-0812">Transmembrane</keyword>
<dbReference type="Gene3D" id="3.30.700.10">
    <property type="entry name" value="Glycoprotein, Type 4 Pilin"/>
    <property type="match status" value="1"/>
</dbReference>
<dbReference type="NCBIfam" id="TIGR02532">
    <property type="entry name" value="IV_pilin_GFxxxE"/>
    <property type="match status" value="1"/>
</dbReference>
<evidence type="ECO:0000256" key="3">
    <source>
        <dbReference type="ARBA" id="ARBA00022692"/>
    </source>
</evidence>
<evidence type="ECO:0000313" key="7">
    <source>
        <dbReference type="EMBL" id="AGB41724.1"/>
    </source>
</evidence>